<dbReference type="InterPro" id="IPR052182">
    <property type="entry name" value="Glycogen/Maltodextrin_Phosph"/>
</dbReference>
<evidence type="ECO:0000256" key="5">
    <source>
        <dbReference type="ARBA" id="ARBA00022676"/>
    </source>
</evidence>
<comment type="catalytic activity">
    <reaction evidence="1">
        <text>[(1-&gt;4)-alpha-D-glucosyl](n) + phosphate = [(1-&gt;4)-alpha-D-glucosyl](n-1) + alpha-D-glucose 1-phosphate</text>
        <dbReference type="Rhea" id="RHEA:41732"/>
        <dbReference type="Rhea" id="RHEA-COMP:9584"/>
        <dbReference type="Rhea" id="RHEA-COMP:9586"/>
        <dbReference type="ChEBI" id="CHEBI:15444"/>
        <dbReference type="ChEBI" id="CHEBI:43474"/>
        <dbReference type="ChEBI" id="CHEBI:58601"/>
        <dbReference type="EC" id="2.4.1.1"/>
    </reaction>
</comment>
<comment type="caution">
    <text evidence="11">The sequence shown here is derived from an EMBL/GenBank/DDBJ whole genome shotgun (WGS) entry which is preliminary data.</text>
</comment>
<evidence type="ECO:0000256" key="9">
    <source>
        <dbReference type="ARBA" id="ARBA00025174"/>
    </source>
</evidence>
<comment type="function">
    <text evidence="9">Phosphorylase is an important allosteric enzyme in carbohydrate metabolism. Enzymes from different sources differ in their regulatory mechanisms and in their natural substrates. However, all known phosphorylases share catalytic and structural properties.</text>
</comment>
<comment type="similarity">
    <text evidence="3">Belongs to the glycogen phosphorylase family.</text>
</comment>
<dbReference type="OrthoDB" id="9760804at2"/>
<dbReference type="GO" id="GO:0005975">
    <property type="term" value="P:carbohydrate metabolic process"/>
    <property type="evidence" value="ECO:0007669"/>
    <property type="project" value="InterPro"/>
</dbReference>
<dbReference type="InterPro" id="IPR000811">
    <property type="entry name" value="Glyco_trans_35"/>
</dbReference>
<dbReference type="PANTHER" id="PTHR42655:SF1">
    <property type="entry name" value="GLYCOGEN PHOSPHORYLASE"/>
    <property type="match status" value="1"/>
</dbReference>
<dbReference type="RefSeq" id="WP_128915176.1">
    <property type="nucleotide sequence ID" value="NZ_RDSM01000004.1"/>
</dbReference>
<evidence type="ECO:0000256" key="6">
    <source>
        <dbReference type="ARBA" id="ARBA00022679"/>
    </source>
</evidence>
<dbReference type="GO" id="GO:0030170">
    <property type="term" value="F:pyridoxal phosphate binding"/>
    <property type="evidence" value="ECO:0007669"/>
    <property type="project" value="InterPro"/>
</dbReference>
<dbReference type="GO" id="GO:0008184">
    <property type="term" value="F:glycogen phosphorylase activity"/>
    <property type="evidence" value="ECO:0007669"/>
    <property type="project" value="InterPro"/>
</dbReference>
<reference evidence="12" key="2">
    <citation type="submission" date="2019-02" db="EMBL/GenBank/DDBJ databases">
        <title>Granulicella sibirica sp. nov., a psychrotolerant acidobacterium isolated from an organic soil layer in forested tundra, West Siberia.</title>
        <authorList>
            <person name="Oshkin I.Y."/>
            <person name="Kulichevskaya I.S."/>
            <person name="Rijpstra W.I.C."/>
            <person name="Sinninghe Damste J.S."/>
            <person name="Rakitin A.L."/>
            <person name="Ravin N.V."/>
            <person name="Dedysh S.N."/>
        </authorList>
    </citation>
    <scope>NUCLEOTIDE SEQUENCE [LARGE SCALE GENOMIC DNA]</scope>
    <source>
        <strain evidence="12">AF10</strain>
    </source>
</reference>
<keyword evidence="7 10" id="KW-0663">Pyridoxal phosphate</keyword>
<dbReference type="Pfam" id="PF00343">
    <property type="entry name" value="Phosphorylase"/>
    <property type="match status" value="1"/>
</dbReference>
<dbReference type="Proteomes" id="UP000289437">
    <property type="component" value="Unassembled WGS sequence"/>
</dbReference>
<protein>
    <recommendedName>
        <fullName evidence="4">glycogen phosphorylase</fullName>
        <ecNumber evidence="4">2.4.1.1</ecNumber>
    </recommendedName>
</protein>
<comment type="cofactor">
    <cofactor evidence="2">
        <name>pyridoxal 5'-phosphate</name>
        <dbReference type="ChEBI" id="CHEBI:597326"/>
    </cofactor>
</comment>
<evidence type="ECO:0000313" key="12">
    <source>
        <dbReference type="Proteomes" id="UP000289437"/>
    </source>
</evidence>
<dbReference type="Gene3D" id="3.40.50.2000">
    <property type="entry name" value="Glycogen Phosphorylase B"/>
    <property type="match status" value="2"/>
</dbReference>
<evidence type="ECO:0000256" key="1">
    <source>
        <dbReference type="ARBA" id="ARBA00001275"/>
    </source>
</evidence>
<keyword evidence="6" id="KW-0808">Transferase</keyword>
<evidence type="ECO:0000313" key="11">
    <source>
        <dbReference type="EMBL" id="RXH54261.1"/>
    </source>
</evidence>
<evidence type="ECO:0000256" key="8">
    <source>
        <dbReference type="ARBA" id="ARBA00023277"/>
    </source>
</evidence>
<reference evidence="11 12" key="1">
    <citation type="submission" date="2018-11" db="EMBL/GenBank/DDBJ databases">
        <authorList>
            <person name="Mardanov A.V."/>
            <person name="Ravin N.V."/>
            <person name="Dedysh S.N."/>
        </authorList>
    </citation>
    <scope>NUCLEOTIDE SEQUENCE [LARGE SCALE GENOMIC DNA]</scope>
    <source>
        <strain evidence="11 12">AF10</strain>
    </source>
</reference>
<dbReference type="EMBL" id="RDSM01000004">
    <property type="protein sequence ID" value="RXH54261.1"/>
    <property type="molecule type" value="Genomic_DNA"/>
</dbReference>
<accession>A0A4Q0SYI7</accession>
<feature type="modified residue" description="N6-(pyridoxal phosphate)lysine" evidence="10">
    <location>
        <position position="498"/>
    </location>
</feature>
<evidence type="ECO:0000256" key="4">
    <source>
        <dbReference type="ARBA" id="ARBA00012591"/>
    </source>
</evidence>
<name>A0A4Q0SYI7_9BACT</name>
<dbReference type="PIRSF" id="PIRSF000460">
    <property type="entry name" value="Pprylas_GlgP"/>
    <property type="match status" value="1"/>
</dbReference>
<dbReference type="InterPro" id="IPR011834">
    <property type="entry name" value="Agluc_phsphrylas"/>
</dbReference>
<dbReference type="AlphaFoldDB" id="A0A4Q0SYI7"/>
<dbReference type="InterPro" id="IPR035090">
    <property type="entry name" value="Pyridoxal_P_attach_site"/>
</dbReference>
<sequence>MTLAKTPQSSTTTVPEPPAAFTPLIDKNAACPDLTTRTIAYYSMEIALSPALPTYSGGLGMLAGDTLRSAADTAAPMVAVSLVHRKGYFRQMLDASGQQTETDVAWTPETTLPSAAKTVTVTIQNRPIKVTAWRFDVVGAVGHVIPVFLLDTDVEGNDLWDRRLTDHLYGGDTYYRLCQEAVLGLAGTALLHDLGCKPMVYHMNEGHAAFLTLALLQEQIGEKSLSEATDADADVVRQQCVFTTHTPVPAGHDQFGMDQAKTVLGLERSATIERFGCLHNGLLNMTYLALKFSRFVNGVAMQHGKVSQEMFPDYTIHSITNGVHAATWTSQALQDLLDKEIPAWRHDNQYFRSVYGIEPARISNCHHLGKQRLFKLVAERTGQQFDPKVLTLGFARRVATYKRASLLLQDPKRLLKIARKIGGLQILYAGKAHPADTAGKGLIKDVFETAQKLNSSALRIIYLENYDWELGAQLTQGVDVWVNTPRRPYEASGTSGMKAALNGVPSLSILDGWWIEGCAEDVTGWAIDDGDTEAAEAQSLYDKLENSIAPLYQRPMAWARMQQSCIAMNGTFFNTHRMLGQYFMNAYFPQSPLPDVELGLGEAISNETSVLTPA</sequence>
<dbReference type="EC" id="2.4.1.1" evidence="4"/>
<dbReference type="NCBIfam" id="TIGR02094">
    <property type="entry name" value="more_P_ylases"/>
    <property type="match status" value="1"/>
</dbReference>
<organism evidence="11 12">
    <name type="scientific">Granulicella sibirica</name>
    <dbReference type="NCBI Taxonomy" id="2479048"/>
    <lineage>
        <taxon>Bacteria</taxon>
        <taxon>Pseudomonadati</taxon>
        <taxon>Acidobacteriota</taxon>
        <taxon>Terriglobia</taxon>
        <taxon>Terriglobales</taxon>
        <taxon>Acidobacteriaceae</taxon>
        <taxon>Granulicella</taxon>
    </lineage>
</organism>
<evidence type="ECO:0000256" key="7">
    <source>
        <dbReference type="ARBA" id="ARBA00022898"/>
    </source>
</evidence>
<keyword evidence="8" id="KW-0119">Carbohydrate metabolism</keyword>
<dbReference type="PROSITE" id="PS00102">
    <property type="entry name" value="PHOSPHORYLASE"/>
    <property type="match status" value="1"/>
</dbReference>
<evidence type="ECO:0000256" key="10">
    <source>
        <dbReference type="PIRSR" id="PIRSR000460-1"/>
    </source>
</evidence>
<evidence type="ECO:0000256" key="2">
    <source>
        <dbReference type="ARBA" id="ARBA00001933"/>
    </source>
</evidence>
<keyword evidence="5" id="KW-0328">Glycosyltransferase</keyword>
<dbReference type="PANTHER" id="PTHR42655">
    <property type="entry name" value="GLYCOGEN PHOSPHORYLASE"/>
    <property type="match status" value="1"/>
</dbReference>
<evidence type="ECO:0000256" key="3">
    <source>
        <dbReference type="ARBA" id="ARBA00006047"/>
    </source>
</evidence>
<gene>
    <name evidence="11" type="ORF">GRAN_4557</name>
</gene>
<dbReference type="SUPFAM" id="SSF53756">
    <property type="entry name" value="UDP-Glycosyltransferase/glycogen phosphorylase"/>
    <property type="match status" value="1"/>
</dbReference>
<keyword evidence="12" id="KW-1185">Reference proteome</keyword>
<proteinExistence type="inferred from homology"/>